<protein>
    <submittedName>
        <fullName evidence="4">Short-chain dehydrogenase</fullName>
    </submittedName>
</protein>
<dbReference type="InterPro" id="IPR002347">
    <property type="entry name" value="SDR_fam"/>
</dbReference>
<dbReference type="GO" id="GO:0005737">
    <property type="term" value="C:cytoplasm"/>
    <property type="evidence" value="ECO:0007669"/>
    <property type="project" value="TreeGrafter"/>
</dbReference>
<dbReference type="AlphaFoldDB" id="A0A2R5EJL3"/>
<evidence type="ECO:0000313" key="4">
    <source>
        <dbReference type="EMBL" id="GBG06802.1"/>
    </source>
</evidence>
<dbReference type="InterPro" id="IPR051468">
    <property type="entry name" value="Fungal_SecMetab_SDRs"/>
</dbReference>
<keyword evidence="5" id="KW-1185">Reference proteome</keyword>
<dbReference type="InterPro" id="IPR036291">
    <property type="entry name" value="NAD(P)-bd_dom_sf"/>
</dbReference>
<dbReference type="PRINTS" id="PR00081">
    <property type="entry name" value="GDHRDH"/>
</dbReference>
<reference evidence="4 5" key="1">
    <citation type="submission" date="2017-08" db="EMBL/GenBank/DDBJ databases">
        <title>Substantial Increase in Enzyme Production by Combined Drug-Resistance Mutations in Paenibacillus agaridevorans.</title>
        <authorList>
            <person name="Tanaka Y."/>
            <person name="Funane K."/>
            <person name="Hosaka T."/>
            <person name="Shiwa Y."/>
            <person name="Fujita N."/>
            <person name="Miyazaki T."/>
            <person name="Yoshikawa H."/>
            <person name="Murakami K."/>
            <person name="Kasahara K."/>
            <person name="Inaoka T."/>
            <person name="Hiraga Y."/>
            <person name="Ochi K."/>
        </authorList>
    </citation>
    <scope>NUCLEOTIDE SEQUENCE [LARGE SCALE GENOMIC DNA]</scope>
    <source>
        <strain evidence="4 5">T-3040</strain>
    </source>
</reference>
<evidence type="ECO:0000256" key="3">
    <source>
        <dbReference type="RuleBase" id="RU000363"/>
    </source>
</evidence>
<dbReference type="PANTHER" id="PTHR43544">
    <property type="entry name" value="SHORT-CHAIN DEHYDROGENASE/REDUCTASE"/>
    <property type="match status" value="1"/>
</dbReference>
<dbReference type="Proteomes" id="UP000245202">
    <property type="component" value="Unassembled WGS sequence"/>
</dbReference>
<evidence type="ECO:0000313" key="5">
    <source>
        <dbReference type="Proteomes" id="UP000245202"/>
    </source>
</evidence>
<dbReference type="CDD" id="cd05325">
    <property type="entry name" value="carb_red_sniffer_like_SDR_c"/>
    <property type="match status" value="1"/>
</dbReference>
<gene>
    <name evidence="4" type="ORF">PAT3040_01340</name>
</gene>
<dbReference type="GO" id="GO:0016491">
    <property type="term" value="F:oxidoreductase activity"/>
    <property type="evidence" value="ECO:0007669"/>
    <property type="project" value="UniProtKB-KW"/>
</dbReference>
<evidence type="ECO:0000256" key="2">
    <source>
        <dbReference type="ARBA" id="ARBA00023002"/>
    </source>
</evidence>
<dbReference type="RefSeq" id="WP_108991973.1">
    <property type="nucleotide sequence ID" value="NZ_BDQX01000054.1"/>
</dbReference>
<dbReference type="PRINTS" id="PR00080">
    <property type="entry name" value="SDRFAMILY"/>
</dbReference>
<dbReference type="EMBL" id="BDQX01000054">
    <property type="protein sequence ID" value="GBG06802.1"/>
    <property type="molecule type" value="Genomic_DNA"/>
</dbReference>
<keyword evidence="2" id="KW-0560">Oxidoreductase</keyword>
<keyword evidence="1" id="KW-0521">NADP</keyword>
<accession>A0A2R5EJL3</accession>
<organism evidence="4 5">
    <name type="scientific">Paenibacillus agaridevorans</name>
    <dbReference type="NCBI Taxonomy" id="171404"/>
    <lineage>
        <taxon>Bacteria</taxon>
        <taxon>Bacillati</taxon>
        <taxon>Bacillota</taxon>
        <taxon>Bacilli</taxon>
        <taxon>Bacillales</taxon>
        <taxon>Paenibacillaceae</taxon>
        <taxon>Paenibacillus</taxon>
    </lineage>
</organism>
<name>A0A2R5EJL3_9BACL</name>
<proteinExistence type="inferred from homology"/>
<dbReference type="PANTHER" id="PTHR43544:SF7">
    <property type="entry name" value="NADB-LER2"/>
    <property type="match status" value="1"/>
</dbReference>
<dbReference type="Gene3D" id="3.40.50.720">
    <property type="entry name" value="NAD(P)-binding Rossmann-like Domain"/>
    <property type="match status" value="1"/>
</dbReference>
<dbReference type="SUPFAM" id="SSF51735">
    <property type="entry name" value="NAD(P)-binding Rossmann-fold domains"/>
    <property type="match status" value="1"/>
</dbReference>
<sequence>MKNIVITGANRGLGYELAAEAAARGYQVWAGVRGPGSSAEKLLALAEQYPEQVHVLPLDVTDEASVRYAFQELAARIDSLDIVINSAAILLGRDQKLEGLEMELVEQSFQTNLYGPMLVMKHALPLLKKGSDQAIINVSSEAGSMAGAYGGDYGYALSKSALNMFTAQLRKQFSPLGYAVYAVHPGWIRTDMGGEKAPGNAGESAAGILDLAERKQGDAEGAFFVNQRGEPMKL</sequence>
<comment type="similarity">
    <text evidence="3">Belongs to the short-chain dehydrogenases/reductases (SDR) family.</text>
</comment>
<comment type="caution">
    <text evidence="4">The sequence shown here is derived from an EMBL/GenBank/DDBJ whole genome shotgun (WGS) entry which is preliminary data.</text>
</comment>
<evidence type="ECO:0000256" key="1">
    <source>
        <dbReference type="ARBA" id="ARBA00022857"/>
    </source>
</evidence>
<dbReference type="Pfam" id="PF00106">
    <property type="entry name" value="adh_short"/>
    <property type="match status" value="1"/>
</dbReference>